<proteinExistence type="inferred from homology"/>
<sequence>MKNNTSKNIFIRRCILSAILFLGAFQMQAQTLLTLDDAIAAALKNNYDIILAKNDSAVAALDYEYRNAVFLPRVNGTLGTNWTNNNQKQKFSTGNDREGNVATDNISAAINLNWTLFDGLKMFVTRKKAEDYIRLGELEIKNQVINTVAEVVNTYYNIVRQKQQLRAVEEQMSISQTRVDLSQRKLEIGVGAKPELLQSQVDLNAQKAAQLQQLTYIVQLKDQLNHLINPPRLNEQPNPFSTAYEVSDTIPIDTLITIDEIQEGLVHGSPLLGLAQKNVEIAGLELKELKADRYPIVQFNGAYNFSRTSNNIAVNPALPIFNRNRGLNYGFTASIPILNYRNTSRLIHQAELNIGFQQLLYDNQNALLHLDVLTAYHDYQLEKQSLSLEEDNILLAHENVNIILELYRLGSSTYLQLREAQKSLEDAYNRLIAARYNTKLAETELLRLKGEIVR</sequence>
<keyword evidence="3" id="KW-0813">Transport</keyword>
<dbReference type="Gene3D" id="1.20.1600.10">
    <property type="entry name" value="Outer membrane efflux proteins (OEP)"/>
    <property type="match status" value="1"/>
</dbReference>
<comment type="subcellular location">
    <subcellularLocation>
        <location evidence="1">Cell outer membrane</location>
    </subcellularLocation>
</comment>
<evidence type="ECO:0000313" key="10">
    <source>
        <dbReference type="Proteomes" id="UP000808337"/>
    </source>
</evidence>
<accession>A0A9D7SY23</accession>
<evidence type="ECO:0000256" key="8">
    <source>
        <dbReference type="SAM" id="SignalP"/>
    </source>
</evidence>
<evidence type="ECO:0000256" key="5">
    <source>
        <dbReference type="ARBA" id="ARBA00022692"/>
    </source>
</evidence>
<keyword evidence="6" id="KW-0472">Membrane</keyword>
<organism evidence="9 10">
    <name type="scientific">Candidatus Opimibacter skivensis</name>
    <dbReference type="NCBI Taxonomy" id="2982028"/>
    <lineage>
        <taxon>Bacteria</taxon>
        <taxon>Pseudomonadati</taxon>
        <taxon>Bacteroidota</taxon>
        <taxon>Saprospiria</taxon>
        <taxon>Saprospirales</taxon>
        <taxon>Saprospiraceae</taxon>
        <taxon>Candidatus Opimibacter</taxon>
    </lineage>
</organism>
<feature type="chain" id="PRO_5039573000" evidence="8">
    <location>
        <begin position="30"/>
        <end position="454"/>
    </location>
</feature>
<dbReference type="GO" id="GO:0015288">
    <property type="term" value="F:porin activity"/>
    <property type="evidence" value="ECO:0007669"/>
    <property type="project" value="TreeGrafter"/>
</dbReference>
<dbReference type="GO" id="GO:1990281">
    <property type="term" value="C:efflux pump complex"/>
    <property type="evidence" value="ECO:0007669"/>
    <property type="project" value="TreeGrafter"/>
</dbReference>
<name>A0A9D7SY23_9BACT</name>
<evidence type="ECO:0000313" key="9">
    <source>
        <dbReference type="EMBL" id="MBK9982924.1"/>
    </source>
</evidence>
<evidence type="ECO:0000256" key="3">
    <source>
        <dbReference type="ARBA" id="ARBA00022448"/>
    </source>
</evidence>
<keyword evidence="4" id="KW-1134">Transmembrane beta strand</keyword>
<dbReference type="GO" id="GO:0015562">
    <property type="term" value="F:efflux transmembrane transporter activity"/>
    <property type="evidence" value="ECO:0007669"/>
    <property type="project" value="InterPro"/>
</dbReference>
<keyword evidence="8" id="KW-0732">Signal</keyword>
<dbReference type="AlphaFoldDB" id="A0A9D7SY23"/>
<dbReference type="InterPro" id="IPR003423">
    <property type="entry name" value="OMP_efflux"/>
</dbReference>
<dbReference type="SUPFAM" id="SSF56954">
    <property type="entry name" value="Outer membrane efflux proteins (OEP)"/>
    <property type="match status" value="1"/>
</dbReference>
<protein>
    <submittedName>
        <fullName evidence="9">TolC family protein</fullName>
    </submittedName>
</protein>
<evidence type="ECO:0000256" key="1">
    <source>
        <dbReference type="ARBA" id="ARBA00004442"/>
    </source>
</evidence>
<evidence type="ECO:0000256" key="7">
    <source>
        <dbReference type="ARBA" id="ARBA00023237"/>
    </source>
</evidence>
<dbReference type="PANTHER" id="PTHR30026:SF20">
    <property type="entry name" value="OUTER MEMBRANE PROTEIN TOLC"/>
    <property type="match status" value="1"/>
</dbReference>
<dbReference type="GO" id="GO:0009279">
    <property type="term" value="C:cell outer membrane"/>
    <property type="evidence" value="ECO:0007669"/>
    <property type="project" value="UniProtKB-SubCell"/>
</dbReference>
<dbReference type="EMBL" id="JADKGY010000008">
    <property type="protein sequence ID" value="MBK9982924.1"/>
    <property type="molecule type" value="Genomic_DNA"/>
</dbReference>
<evidence type="ECO:0000256" key="2">
    <source>
        <dbReference type="ARBA" id="ARBA00007613"/>
    </source>
</evidence>
<comment type="caution">
    <text evidence="9">The sequence shown here is derived from an EMBL/GenBank/DDBJ whole genome shotgun (WGS) entry which is preliminary data.</text>
</comment>
<dbReference type="Pfam" id="PF02321">
    <property type="entry name" value="OEP"/>
    <property type="match status" value="2"/>
</dbReference>
<dbReference type="PANTHER" id="PTHR30026">
    <property type="entry name" value="OUTER MEMBRANE PROTEIN TOLC"/>
    <property type="match status" value="1"/>
</dbReference>
<evidence type="ECO:0000256" key="4">
    <source>
        <dbReference type="ARBA" id="ARBA00022452"/>
    </source>
</evidence>
<evidence type="ECO:0000256" key="6">
    <source>
        <dbReference type="ARBA" id="ARBA00023136"/>
    </source>
</evidence>
<dbReference type="InterPro" id="IPR051906">
    <property type="entry name" value="TolC-like"/>
</dbReference>
<keyword evidence="7" id="KW-0998">Cell outer membrane</keyword>
<reference evidence="9 10" key="1">
    <citation type="submission" date="2020-10" db="EMBL/GenBank/DDBJ databases">
        <title>Connecting structure to function with the recovery of over 1000 high-quality activated sludge metagenome-assembled genomes encoding full-length rRNA genes using long-read sequencing.</title>
        <authorList>
            <person name="Singleton C.M."/>
            <person name="Petriglieri F."/>
            <person name="Kristensen J.M."/>
            <person name="Kirkegaard R.H."/>
            <person name="Michaelsen T.Y."/>
            <person name="Andersen M.H."/>
            <person name="Karst S.M."/>
            <person name="Dueholm M.S."/>
            <person name="Nielsen P.H."/>
            <person name="Albertsen M."/>
        </authorList>
    </citation>
    <scope>NUCLEOTIDE SEQUENCE [LARGE SCALE GENOMIC DNA]</scope>
    <source>
        <strain evidence="9">Ribe_18-Q3-R11-54_MAXAC.273</strain>
    </source>
</reference>
<gene>
    <name evidence="9" type="ORF">IPP15_10975</name>
</gene>
<feature type="signal peptide" evidence="8">
    <location>
        <begin position="1"/>
        <end position="29"/>
    </location>
</feature>
<dbReference type="Proteomes" id="UP000808337">
    <property type="component" value="Unassembled WGS sequence"/>
</dbReference>
<keyword evidence="5" id="KW-0812">Transmembrane</keyword>
<comment type="similarity">
    <text evidence="2">Belongs to the outer membrane factor (OMF) (TC 1.B.17) family.</text>
</comment>